<dbReference type="Gene3D" id="3.40.50.1000">
    <property type="entry name" value="HAD superfamily/HAD-like"/>
    <property type="match status" value="2"/>
</dbReference>
<organism evidence="2 3">
    <name type="scientific">Acholeplasma brassicae</name>
    <dbReference type="NCBI Taxonomy" id="61635"/>
    <lineage>
        <taxon>Bacteria</taxon>
        <taxon>Bacillati</taxon>
        <taxon>Mycoplasmatota</taxon>
        <taxon>Mollicutes</taxon>
        <taxon>Acholeplasmatales</taxon>
        <taxon>Acholeplasmataceae</taxon>
        <taxon>Acholeplasma</taxon>
    </lineage>
</organism>
<dbReference type="Pfam" id="PF05116">
    <property type="entry name" value="S6PP"/>
    <property type="match status" value="1"/>
</dbReference>
<dbReference type="GO" id="GO:0005829">
    <property type="term" value="C:cytosol"/>
    <property type="evidence" value="ECO:0007669"/>
    <property type="project" value="TreeGrafter"/>
</dbReference>
<dbReference type="STRING" id="61635.BN85304980"/>
<reference evidence="2 3" key="1">
    <citation type="journal article" date="2013" name="J. Mol. Microbiol. Biotechnol.">
        <title>Analysis of the Complete Genomes of Acholeplasma brassicae , A. palmae and A. laidlawii and Their Comparison to the Obligate Parasites from ' Candidatus Phytoplasma'.</title>
        <authorList>
            <person name="Kube M."/>
            <person name="Siewert C."/>
            <person name="Migdoll A.M."/>
            <person name="Duduk B."/>
            <person name="Holz S."/>
            <person name="Rabus R."/>
            <person name="Seemuller E."/>
            <person name="Mitrovic J."/>
            <person name="Muller I."/>
            <person name="Buttner C."/>
            <person name="Reinhardt R."/>
        </authorList>
    </citation>
    <scope>NUCLEOTIDE SEQUENCE [LARGE SCALE GENOMIC DNA]</scope>
    <source>
        <strain evidence="3">0502</strain>
    </source>
</reference>
<dbReference type="NCBIfam" id="TIGR01484">
    <property type="entry name" value="HAD-SF-IIB"/>
    <property type="match status" value="1"/>
</dbReference>
<dbReference type="KEGG" id="abra:BN85304980"/>
<evidence type="ECO:0000313" key="3">
    <source>
        <dbReference type="Proteomes" id="UP000032737"/>
    </source>
</evidence>
<dbReference type="RefSeq" id="WP_030004374.1">
    <property type="nucleotide sequence ID" value="NC_022549.1"/>
</dbReference>
<evidence type="ECO:0000259" key="1">
    <source>
        <dbReference type="Pfam" id="PF05116"/>
    </source>
</evidence>
<sequence>MKKMFVFDYDGTYYRNFLELKENMNLMNSVRSQGHLLVIATGRSYESFMKEANRFSLNYDYLILASGALVLDQEKVIRSYPMAMDLVIGVDQLLEPLKKRCHSHLFIDEFKNSSVLSELDQVIKMSYTLFKEEGSFEVRALINDYTKEKLKTYVVSGETQDYIEIISSDTNKAVAIKVLLDYLEEDYRVITAGDSENDLEMLEAFDGYLMSNHDKRLQTKGLKVIDSIEAIINLELKNQSK</sequence>
<feature type="domain" description="Sucrose phosphatase-like" evidence="1">
    <location>
        <begin position="2"/>
        <end position="217"/>
    </location>
</feature>
<protein>
    <submittedName>
        <fullName evidence="2">Sucrose-6F-phosphate phosphohydrolase domain protein</fullName>
    </submittedName>
</protein>
<dbReference type="InterPro" id="IPR036412">
    <property type="entry name" value="HAD-like_sf"/>
</dbReference>
<dbReference type="GO" id="GO:0016791">
    <property type="term" value="F:phosphatase activity"/>
    <property type="evidence" value="ECO:0007669"/>
    <property type="project" value="TreeGrafter"/>
</dbReference>
<dbReference type="PANTHER" id="PTHR10000">
    <property type="entry name" value="PHOSPHOSERINE PHOSPHATASE"/>
    <property type="match status" value="1"/>
</dbReference>
<keyword evidence="2" id="KW-0378">Hydrolase</keyword>
<dbReference type="PANTHER" id="PTHR10000:SF8">
    <property type="entry name" value="HAD SUPERFAMILY HYDROLASE-LIKE, TYPE 3"/>
    <property type="match status" value="1"/>
</dbReference>
<evidence type="ECO:0000313" key="2">
    <source>
        <dbReference type="EMBL" id="CCV65519.1"/>
    </source>
</evidence>
<gene>
    <name evidence="2" type="ORF">BN85304980</name>
</gene>
<dbReference type="Proteomes" id="UP000032737">
    <property type="component" value="Chromosome"/>
</dbReference>
<accession>U4KST9</accession>
<dbReference type="InterPro" id="IPR006379">
    <property type="entry name" value="HAD-SF_hydro_IIB"/>
</dbReference>
<proteinExistence type="predicted"/>
<dbReference type="GO" id="GO:0000287">
    <property type="term" value="F:magnesium ion binding"/>
    <property type="evidence" value="ECO:0007669"/>
    <property type="project" value="TreeGrafter"/>
</dbReference>
<dbReference type="AlphaFoldDB" id="U4KST9"/>
<name>U4KST9_9MOLU</name>
<keyword evidence="3" id="KW-1185">Reference proteome</keyword>
<dbReference type="OrthoDB" id="384659at2"/>
<dbReference type="SUPFAM" id="SSF56784">
    <property type="entry name" value="HAD-like"/>
    <property type="match status" value="1"/>
</dbReference>
<dbReference type="InterPro" id="IPR006380">
    <property type="entry name" value="SPP-like_dom"/>
</dbReference>
<dbReference type="Gene3D" id="3.30.1240.10">
    <property type="match status" value="1"/>
</dbReference>
<dbReference type="HOGENOM" id="CLU_044146_3_2_14"/>
<dbReference type="EMBL" id="FO681348">
    <property type="protein sequence ID" value="CCV65519.1"/>
    <property type="molecule type" value="Genomic_DNA"/>
</dbReference>
<dbReference type="InterPro" id="IPR023214">
    <property type="entry name" value="HAD_sf"/>
</dbReference>